<accession>A0A2G5SZF3</accession>
<evidence type="ECO:0000313" key="1">
    <source>
        <dbReference type="EMBL" id="PIC20358.1"/>
    </source>
</evidence>
<keyword evidence="2" id="KW-1185">Reference proteome</keyword>
<gene>
    <name evidence="1" type="primary">Cnig_chr_X.g25586</name>
    <name evidence="1" type="ORF">B9Z55_025586</name>
</gene>
<name>A0A2G5SZF3_9PELO</name>
<dbReference type="InterPro" id="IPR001611">
    <property type="entry name" value="Leu-rich_rpt"/>
</dbReference>
<dbReference type="Proteomes" id="UP000230233">
    <property type="component" value="Chromosome X"/>
</dbReference>
<dbReference type="PROSITE" id="PS51450">
    <property type="entry name" value="LRR"/>
    <property type="match status" value="1"/>
</dbReference>
<dbReference type="OrthoDB" id="5838776at2759"/>
<evidence type="ECO:0000313" key="2">
    <source>
        <dbReference type="Proteomes" id="UP000230233"/>
    </source>
</evidence>
<dbReference type="GO" id="GO:0031462">
    <property type="term" value="C:Cul2-RING ubiquitin ligase complex"/>
    <property type="evidence" value="ECO:0007669"/>
    <property type="project" value="TreeGrafter"/>
</dbReference>
<reference evidence="2" key="1">
    <citation type="submission" date="2017-10" db="EMBL/GenBank/DDBJ databases">
        <title>Rapid genome shrinkage in a self-fertile nematode reveals novel sperm competition proteins.</title>
        <authorList>
            <person name="Yin D."/>
            <person name="Schwarz E.M."/>
            <person name="Thomas C.G."/>
            <person name="Felde R.L."/>
            <person name="Korf I.F."/>
            <person name="Cutter A.D."/>
            <person name="Schartner C.M."/>
            <person name="Ralston E.J."/>
            <person name="Meyer B.J."/>
            <person name="Haag E.S."/>
        </authorList>
    </citation>
    <scope>NUCLEOTIDE SEQUENCE [LARGE SCALE GENOMIC DNA]</scope>
    <source>
        <strain evidence="2">JU1422</strain>
    </source>
</reference>
<dbReference type="PANTHER" id="PTHR12904">
    <property type="match status" value="1"/>
</dbReference>
<comment type="caution">
    <text evidence="1">The sequence shown here is derived from an EMBL/GenBank/DDBJ whole genome shotgun (WGS) entry which is preliminary data.</text>
</comment>
<dbReference type="SUPFAM" id="SSF52058">
    <property type="entry name" value="L domain-like"/>
    <property type="match status" value="1"/>
</dbReference>
<dbReference type="Gene3D" id="3.80.10.10">
    <property type="entry name" value="Ribonuclease Inhibitor"/>
    <property type="match status" value="1"/>
</dbReference>
<dbReference type="InterPro" id="IPR051341">
    <property type="entry name" value="Zyg-11_UBL_adapter"/>
</dbReference>
<dbReference type="EMBL" id="PDUG01000006">
    <property type="protein sequence ID" value="PIC20358.1"/>
    <property type="molecule type" value="Genomic_DNA"/>
</dbReference>
<dbReference type="STRING" id="1611254.A0A2G5SZF3"/>
<dbReference type="PANTHER" id="PTHR12904:SF28">
    <property type="entry name" value="ATP SYNTHASE SUBUNIT ALPHA-RELATED"/>
    <property type="match status" value="1"/>
</dbReference>
<dbReference type="AlphaFoldDB" id="A0A2G5SZF3"/>
<proteinExistence type="predicted"/>
<protein>
    <submittedName>
        <fullName evidence="1">Uncharacterized protein</fullName>
    </submittedName>
</protein>
<sequence>MEVPTLFNIALEKCIAHYCNASIAVNEKVSSKIRQILFNELMNSSNPVHPSNFTIFLVEEADLIYKDITEADVCKLARCDMKKLKLNCSLRNYLSTKICGYNVVKLVRACVNLQKRQNLETLQLVASSWRYYDNWMHQILRYLPNLQTLVCELPAETDFPTLSRTFYQLKSLNLSCDRLYDIKGLSFLINLETLIIRNLTVSRQGDLHELFELQSLKHLDVSRYKKRREGECKIIEFMVEDKTQFLPKLEYIDCSYLHITAVQLDKLLNQNKRIQKICLFGTDCEDIGHIDGVTVLTSVDLGESLKLLQHFHEQEHFLMMDRVFEKIKQFFLDGVEYNENQELLYTCFKTIVDHINNTTPAEALARNDVCSAIRCLVTYCTVYNENVTQPQRSQITRILVESPTELFKCYWELFTCAELHTVPGLNITGYYQKVVSHLSAGLREDVWDERKVERVEELLNALQAINELYPKLDEQSRRQITGIPSVIPTFELIFAECGESAELWNGHRPLNNVYHLFDLVCTALRNTISGWDSSPREYECLHSTLLDVSRQIGDHPTMGNSLTGIIEMVRNRMH</sequence>
<dbReference type="InterPro" id="IPR032675">
    <property type="entry name" value="LRR_dom_sf"/>
</dbReference>
<organism evidence="1 2">
    <name type="scientific">Caenorhabditis nigoni</name>
    <dbReference type="NCBI Taxonomy" id="1611254"/>
    <lineage>
        <taxon>Eukaryota</taxon>
        <taxon>Metazoa</taxon>
        <taxon>Ecdysozoa</taxon>
        <taxon>Nematoda</taxon>
        <taxon>Chromadorea</taxon>
        <taxon>Rhabditida</taxon>
        <taxon>Rhabditina</taxon>
        <taxon>Rhabditomorpha</taxon>
        <taxon>Rhabditoidea</taxon>
        <taxon>Rhabditidae</taxon>
        <taxon>Peloderinae</taxon>
        <taxon>Caenorhabditis</taxon>
    </lineage>
</organism>